<comment type="similarity">
    <text evidence="8">Belongs to the Mrp/NBP35 ATP-binding proteins family.</text>
</comment>
<dbReference type="GO" id="GO:0140663">
    <property type="term" value="F:ATP-dependent FeS chaperone activity"/>
    <property type="evidence" value="ECO:0007669"/>
    <property type="project" value="InterPro"/>
</dbReference>
<comment type="function">
    <text evidence="6 8">Binds and transfers iron-sulfur (Fe-S) clusters to target apoproteins. Can hydrolyze ATP.</text>
</comment>
<keyword evidence="4 8" id="KW-0408">Iron</keyword>
<dbReference type="InterPro" id="IPR027417">
    <property type="entry name" value="P-loop_NTPase"/>
</dbReference>
<evidence type="ECO:0000256" key="5">
    <source>
        <dbReference type="ARBA" id="ARBA00023014"/>
    </source>
</evidence>
<dbReference type="eggNOG" id="arCOG00585">
    <property type="taxonomic scope" value="Archaea"/>
</dbReference>
<evidence type="ECO:0000256" key="2">
    <source>
        <dbReference type="ARBA" id="ARBA00022741"/>
    </source>
</evidence>
<dbReference type="SUPFAM" id="SSF52540">
    <property type="entry name" value="P-loop containing nucleoside triphosphate hydrolases"/>
    <property type="match status" value="1"/>
</dbReference>
<dbReference type="PANTHER" id="PTHR42961">
    <property type="entry name" value="IRON-SULFUR PROTEIN NUBPL"/>
    <property type="match status" value="1"/>
</dbReference>
<evidence type="ECO:0000256" key="8">
    <source>
        <dbReference type="HAMAP-Rule" id="MF_02040"/>
    </source>
</evidence>
<dbReference type="HAMAP" id="MF_02040">
    <property type="entry name" value="Mrp_NBP35"/>
    <property type="match status" value="1"/>
</dbReference>
<dbReference type="CDD" id="cd02037">
    <property type="entry name" value="Mrp_NBP35"/>
    <property type="match status" value="1"/>
</dbReference>
<dbReference type="PANTHER" id="PTHR42961:SF2">
    <property type="entry name" value="IRON-SULFUR PROTEIN NUBPL"/>
    <property type="match status" value="1"/>
</dbReference>
<dbReference type="KEGG" id="pto:PTO0467"/>
<feature type="binding site" evidence="8">
    <location>
        <begin position="35"/>
        <end position="42"/>
    </location>
    <ligand>
        <name>ATP</name>
        <dbReference type="ChEBI" id="CHEBI:30616"/>
    </ligand>
</feature>
<name>Q6L1V0_PICTO</name>
<dbReference type="RefSeq" id="WP_011177268.1">
    <property type="nucleotide sequence ID" value="NC_005877.1"/>
</dbReference>
<dbReference type="Gene3D" id="3.40.50.300">
    <property type="entry name" value="P-loop containing nucleotide triphosphate hydrolases"/>
    <property type="match status" value="1"/>
</dbReference>
<dbReference type="InParanoid" id="Q6L1V0"/>
<dbReference type="HOGENOM" id="CLU_024839_0_1_2"/>
<dbReference type="InterPro" id="IPR044304">
    <property type="entry name" value="NUBPL-like"/>
</dbReference>
<dbReference type="InterPro" id="IPR019591">
    <property type="entry name" value="Mrp/NBP35_ATP-bd"/>
</dbReference>
<reference evidence="9 10" key="1">
    <citation type="journal article" date="2004" name="Proc. Natl. Acad. Sci. U.S.A.">
        <title>Genome sequence of Picrophilus torridus and its implications for life around pH 0.</title>
        <authorList>
            <person name="Futterer O."/>
            <person name="Angelov A."/>
            <person name="Liesegang H."/>
            <person name="Gottschalk G."/>
            <person name="Schleper C."/>
            <person name="Schepers B."/>
            <person name="Dock C."/>
            <person name="Antranikian G."/>
            <person name="Liebl W."/>
        </authorList>
    </citation>
    <scope>NUCLEOTIDE SEQUENCE [LARGE SCALE GENOMIC DNA]</scope>
    <source>
        <strain evidence="10">ATCC 700027 / DSM 9790 / JCM 10055 / NBRC 100828</strain>
    </source>
</reference>
<dbReference type="EMBL" id="AE017261">
    <property type="protein sequence ID" value="AAT43052.1"/>
    <property type="molecule type" value="Genomic_DNA"/>
</dbReference>
<dbReference type="GeneID" id="2845219"/>
<dbReference type="GO" id="GO:0016226">
    <property type="term" value="P:iron-sulfur cluster assembly"/>
    <property type="evidence" value="ECO:0007669"/>
    <property type="project" value="InterPro"/>
</dbReference>
<dbReference type="PaxDb" id="263820-PTO0467"/>
<dbReference type="GO" id="GO:0051539">
    <property type="term" value="F:4 iron, 4 sulfur cluster binding"/>
    <property type="evidence" value="ECO:0007669"/>
    <property type="project" value="TreeGrafter"/>
</dbReference>
<keyword evidence="5 8" id="KW-0411">Iron-sulfur</keyword>
<dbReference type="AlphaFoldDB" id="Q6L1V0"/>
<organism evidence="9 10">
    <name type="scientific">Picrophilus torridus (strain ATCC 700027 / DSM 9790 / JCM 10055 / NBRC 100828 / KAW 2/3)</name>
    <dbReference type="NCBI Taxonomy" id="1122961"/>
    <lineage>
        <taxon>Archaea</taxon>
        <taxon>Methanobacteriati</taxon>
        <taxon>Thermoplasmatota</taxon>
        <taxon>Thermoplasmata</taxon>
        <taxon>Thermoplasmatales</taxon>
        <taxon>Picrophilaceae</taxon>
        <taxon>Picrophilus</taxon>
    </lineage>
</organism>
<keyword evidence="2 8" id="KW-0547">Nucleotide-binding</keyword>
<gene>
    <name evidence="9" type="ordered locus">PTO0467</name>
</gene>
<evidence type="ECO:0000256" key="6">
    <source>
        <dbReference type="ARBA" id="ARBA00058094"/>
    </source>
</evidence>
<keyword evidence="3 8" id="KW-0067">ATP-binding</keyword>
<dbReference type="GO" id="GO:0005524">
    <property type="term" value="F:ATP binding"/>
    <property type="evidence" value="ECO:0007669"/>
    <property type="project" value="UniProtKB-UniRule"/>
</dbReference>
<dbReference type="OrthoDB" id="8297at2157"/>
<sequence>MTGNIKINPPPPRPMMTPEKSLKYRVKHTILIMSGKGGVGKSTVAANLAVALAGKNLNVGLLDADINGPDDPKMLGIENEKVYGDEKGIIPAKTKYNVDVISMGLIIPRETAVIWRGSLRHKAIQQFLEDVIWDGKDILVVDLPPGTGDEPLSICQLIPNADGIVIVITPQDVALNDAVKAIDFASKVKIPVIGLIENMSGFICPHCGKETDIFKSGGGKRLAEQYNINFLGKIPIITEIVEDSDKGIPAAAENEFARKFFDDVAENIIKNLKN</sequence>
<evidence type="ECO:0000256" key="1">
    <source>
        <dbReference type="ARBA" id="ARBA00022723"/>
    </source>
</evidence>
<evidence type="ECO:0000256" key="3">
    <source>
        <dbReference type="ARBA" id="ARBA00022840"/>
    </source>
</evidence>
<proteinExistence type="inferred from homology"/>
<protein>
    <recommendedName>
        <fullName evidence="7 8">Iron-sulfur cluster carrier protein</fullName>
    </recommendedName>
</protein>
<accession>Q6L1V0</accession>
<evidence type="ECO:0000256" key="4">
    <source>
        <dbReference type="ARBA" id="ARBA00023004"/>
    </source>
</evidence>
<evidence type="ECO:0000313" key="9">
    <source>
        <dbReference type="EMBL" id="AAT43052.1"/>
    </source>
</evidence>
<dbReference type="FunFam" id="3.40.50.300:FF:001119">
    <property type="entry name" value="Iron-sulfur cluster carrier protein"/>
    <property type="match status" value="1"/>
</dbReference>
<dbReference type="InterPro" id="IPR033756">
    <property type="entry name" value="YlxH/NBP35"/>
</dbReference>
<dbReference type="STRING" id="263820.PTO0467"/>
<evidence type="ECO:0000256" key="7">
    <source>
        <dbReference type="ARBA" id="ARBA00074706"/>
    </source>
</evidence>
<dbReference type="FunCoup" id="Q6L1V0">
    <property type="interactions" value="99"/>
</dbReference>
<keyword evidence="8" id="KW-0378">Hydrolase</keyword>
<keyword evidence="1 8" id="KW-0479">Metal-binding</keyword>
<dbReference type="Proteomes" id="UP000000438">
    <property type="component" value="Chromosome"/>
</dbReference>
<evidence type="ECO:0000313" key="10">
    <source>
        <dbReference type="Proteomes" id="UP000000438"/>
    </source>
</evidence>
<dbReference type="GO" id="GO:0046872">
    <property type="term" value="F:metal ion binding"/>
    <property type="evidence" value="ECO:0007669"/>
    <property type="project" value="UniProtKB-KW"/>
</dbReference>
<dbReference type="Pfam" id="PF10609">
    <property type="entry name" value="ParA"/>
    <property type="match status" value="1"/>
</dbReference>
<dbReference type="GO" id="GO:0016887">
    <property type="term" value="F:ATP hydrolysis activity"/>
    <property type="evidence" value="ECO:0007669"/>
    <property type="project" value="UniProtKB-UniRule"/>
</dbReference>
<comment type="subunit">
    <text evidence="8">Homodimer.</text>
</comment>